<reference evidence="2 3" key="1">
    <citation type="submission" date="2019-03" db="EMBL/GenBank/DDBJ databases">
        <title>Freshwater and sediment microbial communities from various areas in North America, analyzing microbe dynamics in response to fracking.</title>
        <authorList>
            <person name="Lamendella R."/>
        </authorList>
    </citation>
    <scope>NUCLEOTIDE SEQUENCE [LARGE SCALE GENOMIC DNA]</scope>
    <source>
        <strain evidence="2 3">175.2</strain>
    </source>
</reference>
<accession>A0A4R3NKX2</accession>
<dbReference type="OrthoDB" id="9778870at2"/>
<dbReference type="Pfam" id="PF05050">
    <property type="entry name" value="Methyltransf_21"/>
    <property type="match status" value="1"/>
</dbReference>
<dbReference type="SUPFAM" id="SSF53335">
    <property type="entry name" value="S-adenosyl-L-methionine-dependent methyltransferases"/>
    <property type="match status" value="1"/>
</dbReference>
<evidence type="ECO:0000259" key="1">
    <source>
        <dbReference type="Pfam" id="PF05050"/>
    </source>
</evidence>
<dbReference type="RefSeq" id="WP_132314005.1">
    <property type="nucleotide sequence ID" value="NZ_SMAR01000045.1"/>
</dbReference>
<dbReference type="InterPro" id="IPR006342">
    <property type="entry name" value="FkbM_mtfrase"/>
</dbReference>
<dbReference type="EMBL" id="SMAR01000045">
    <property type="protein sequence ID" value="TCT30434.1"/>
    <property type="molecule type" value="Genomic_DNA"/>
</dbReference>
<comment type="caution">
    <text evidence="2">The sequence shown here is derived from an EMBL/GenBank/DDBJ whole genome shotgun (WGS) entry which is preliminary data.</text>
</comment>
<gene>
    <name evidence="2" type="ORF">EDC90_10457</name>
</gene>
<protein>
    <submittedName>
        <fullName evidence="2">Methyltransferase FkbM-like protein</fullName>
    </submittedName>
</protein>
<sequence length="283" mass="32017">MTDTDLPKAEAFLDRFREIVSDPINLLIKRVPDAGYVDSTGRVVLHNGLTVPFRGEFSYYGEFSDILVINRGVHEPLEEYCFQELLSTLADKPETHTMIELGSYWGHYSMWFSKILPNSRCVLVEPEEVNLQAGEQNFALNGFNGEFINDFVSEAGFRIDKYLSLKGSVFNEITLLHSDIQGYELEMLAGARQALSVGRVKYIMVSTHSNALHESCLQELQSYSYMIDVSSEPARHSTSYDGFIFAHRPDLESIIGNRKILGRVAIAYSSPRELADYLESFLS</sequence>
<dbReference type="Gene3D" id="3.40.50.150">
    <property type="entry name" value="Vaccinia Virus protein VP39"/>
    <property type="match status" value="2"/>
</dbReference>
<name>A0A4R3NKX2_9HYPH</name>
<proteinExistence type="predicted"/>
<dbReference type="GO" id="GO:0008168">
    <property type="term" value="F:methyltransferase activity"/>
    <property type="evidence" value="ECO:0007669"/>
    <property type="project" value="UniProtKB-KW"/>
</dbReference>
<feature type="domain" description="Methyltransferase FkbM" evidence="1">
    <location>
        <begin position="158"/>
        <end position="225"/>
    </location>
</feature>
<keyword evidence="2" id="KW-0808">Transferase</keyword>
<dbReference type="InterPro" id="IPR029063">
    <property type="entry name" value="SAM-dependent_MTases_sf"/>
</dbReference>
<organism evidence="2 3">
    <name type="scientific">Martelella mediterranea</name>
    <dbReference type="NCBI Taxonomy" id="293089"/>
    <lineage>
        <taxon>Bacteria</taxon>
        <taxon>Pseudomonadati</taxon>
        <taxon>Pseudomonadota</taxon>
        <taxon>Alphaproteobacteria</taxon>
        <taxon>Hyphomicrobiales</taxon>
        <taxon>Aurantimonadaceae</taxon>
        <taxon>Martelella</taxon>
    </lineage>
</organism>
<keyword evidence="2" id="KW-0489">Methyltransferase</keyword>
<evidence type="ECO:0000313" key="2">
    <source>
        <dbReference type="EMBL" id="TCT30434.1"/>
    </source>
</evidence>
<dbReference type="Proteomes" id="UP000295097">
    <property type="component" value="Unassembled WGS sequence"/>
</dbReference>
<dbReference type="GO" id="GO:0032259">
    <property type="term" value="P:methylation"/>
    <property type="evidence" value="ECO:0007669"/>
    <property type="project" value="UniProtKB-KW"/>
</dbReference>
<evidence type="ECO:0000313" key="3">
    <source>
        <dbReference type="Proteomes" id="UP000295097"/>
    </source>
</evidence>
<dbReference type="AlphaFoldDB" id="A0A4R3NKX2"/>
<keyword evidence="3" id="KW-1185">Reference proteome</keyword>